<sequence>MAYHAPVGKGERSRRELARVARAPPAPPINRAAIKLHGTARADAPCNSGTRLLHTAATARSPFIADIAYVDIASISNAWGSGSVVVRLLAFHLGETGSIPGFSQSTAAIPMEASRRDKDCTPAHCLARKGDHRFHAHASVTFRDPTGANFPRRARSELCPQQETYCQAGLMSVALLSTGCDGVSYPVDFIQFVWGKSEFRRRGVADSLRFRRPRFRVVPKLDCSIVVPGFDKPKVREGFWDHTEDQLNITLRRWLSAGFGQRRNVDATRLLDGAPRRSWMRQRVCHMEAFAIPSSITSMVCHRGSSLPTTAQPARLVWSSAGMQGRVKREIPEKTRRPAASVGTITTWENLD</sequence>
<organism evidence="1 2">
    <name type="scientific">Dryococelus australis</name>
    <dbReference type="NCBI Taxonomy" id="614101"/>
    <lineage>
        <taxon>Eukaryota</taxon>
        <taxon>Metazoa</taxon>
        <taxon>Ecdysozoa</taxon>
        <taxon>Arthropoda</taxon>
        <taxon>Hexapoda</taxon>
        <taxon>Insecta</taxon>
        <taxon>Pterygota</taxon>
        <taxon>Neoptera</taxon>
        <taxon>Polyneoptera</taxon>
        <taxon>Phasmatodea</taxon>
        <taxon>Verophasmatodea</taxon>
        <taxon>Anareolatae</taxon>
        <taxon>Phasmatidae</taxon>
        <taxon>Eurycanthinae</taxon>
        <taxon>Dryococelus</taxon>
    </lineage>
</organism>
<evidence type="ECO:0000313" key="2">
    <source>
        <dbReference type="Proteomes" id="UP001159363"/>
    </source>
</evidence>
<accession>A0ABQ9GHS8</accession>
<protein>
    <submittedName>
        <fullName evidence="1">Uncharacterized protein</fullName>
    </submittedName>
</protein>
<name>A0ABQ9GHS8_9NEOP</name>
<comment type="caution">
    <text evidence="1">The sequence shown here is derived from an EMBL/GenBank/DDBJ whole genome shotgun (WGS) entry which is preliminary data.</text>
</comment>
<dbReference type="EMBL" id="JARBHB010000012">
    <property type="protein sequence ID" value="KAJ8871597.1"/>
    <property type="molecule type" value="Genomic_DNA"/>
</dbReference>
<reference evidence="1 2" key="1">
    <citation type="submission" date="2023-02" db="EMBL/GenBank/DDBJ databases">
        <title>LHISI_Scaffold_Assembly.</title>
        <authorList>
            <person name="Stuart O.P."/>
            <person name="Cleave R."/>
            <person name="Magrath M.J.L."/>
            <person name="Mikheyev A.S."/>
        </authorList>
    </citation>
    <scope>NUCLEOTIDE SEQUENCE [LARGE SCALE GENOMIC DNA]</scope>
    <source>
        <strain evidence="1">Daus_M_001</strain>
        <tissue evidence="1">Leg muscle</tissue>
    </source>
</reference>
<gene>
    <name evidence="1" type="ORF">PR048_027923</name>
</gene>
<dbReference type="Proteomes" id="UP001159363">
    <property type="component" value="Chromosome 11"/>
</dbReference>
<proteinExistence type="predicted"/>
<keyword evidence="2" id="KW-1185">Reference proteome</keyword>
<evidence type="ECO:0000313" key="1">
    <source>
        <dbReference type="EMBL" id="KAJ8871597.1"/>
    </source>
</evidence>